<proteinExistence type="predicted"/>
<evidence type="ECO:0000313" key="3">
    <source>
        <dbReference type="Proteomes" id="UP000041254"/>
    </source>
</evidence>
<dbReference type="PhylomeDB" id="A0A0G4F834"/>
<gene>
    <name evidence="2" type="ORF">Vbra_5752</name>
</gene>
<dbReference type="AlphaFoldDB" id="A0A0G4F834"/>
<dbReference type="Proteomes" id="UP000041254">
    <property type="component" value="Unassembled WGS sequence"/>
</dbReference>
<keyword evidence="3" id="KW-1185">Reference proteome</keyword>
<reference evidence="2 3" key="1">
    <citation type="submission" date="2014-11" db="EMBL/GenBank/DDBJ databases">
        <authorList>
            <person name="Zhu J."/>
            <person name="Qi W."/>
            <person name="Song R."/>
        </authorList>
    </citation>
    <scope>NUCLEOTIDE SEQUENCE [LARGE SCALE GENOMIC DNA]</scope>
</reference>
<protein>
    <submittedName>
        <fullName evidence="2">Uncharacterized protein</fullName>
    </submittedName>
</protein>
<name>A0A0G4F834_VITBC</name>
<accession>A0A0G4F834</accession>
<feature type="compositionally biased region" description="Basic and acidic residues" evidence="1">
    <location>
        <begin position="192"/>
        <end position="201"/>
    </location>
</feature>
<dbReference type="InParanoid" id="A0A0G4F834"/>
<dbReference type="EMBL" id="CDMY01000384">
    <property type="protein sequence ID" value="CEM08124.1"/>
    <property type="molecule type" value="Genomic_DNA"/>
</dbReference>
<evidence type="ECO:0000256" key="1">
    <source>
        <dbReference type="SAM" id="MobiDB-lite"/>
    </source>
</evidence>
<evidence type="ECO:0000313" key="2">
    <source>
        <dbReference type="EMBL" id="CEM08124.1"/>
    </source>
</evidence>
<dbReference type="VEuPathDB" id="CryptoDB:Vbra_5752"/>
<organism evidence="2 3">
    <name type="scientific">Vitrella brassicaformis (strain CCMP3155)</name>
    <dbReference type="NCBI Taxonomy" id="1169540"/>
    <lineage>
        <taxon>Eukaryota</taxon>
        <taxon>Sar</taxon>
        <taxon>Alveolata</taxon>
        <taxon>Colpodellida</taxon>
        <taxon>Vitrellaceae</taxon>
        <taxon>Vitrella</taxon>
    </lineage>
</organism>
<feature type="region of interest" description="Disordered" evidence="1">
    <location>
        <begin position="187"/>
        <end position="212"/>
    </location>
</feature>
<sequence>MARKRHPHEELWVKVAIRRLKSRHKRSPSERPLRKADLQRIKFEGFDGYMEVFGYLLHFSARHHETNEHYTILLDYVIPRVLRYLNLTNGQCRMNKHWNILWLFTDIIIIICKLCPKFKWCIIIWCQVVVVPICQLIRATGRQPRIVDGRVNLYQQHGRWYIQMESGAPFLIPERFGTAAEIHELDQDEEEALRGSDRGDRDDSEAAAAEEAGWGERIDSVKAAIMRSHVNKATYRPFLLDLLDSDDELHPFQWSEEVQAESYLITDPDECLGLLPALFGISDDSGSVPAGWDLSADNLQTIMGEWEQENPLPDDDEDDDEWVDEDEEARAIERRIRHAMRHNRNTHTRGHLRLSDTHLLAAQQSSAAVVTTAQRVTTHPT</sequence>